<gene>
    <name evidence="4" type="primary">ypeA_1</name>
    <name evidence="4" type="ORF">SDC9_10364</name>
</gene>
<organism evidence="4">
    <name type="scientific">bioreactor metagenome</name>
    <dbReference type="NCBI Taxonomy" id="1076179"/>
    <lineage>
        <taxon>unclassified sequences</taxon>
        <taxon>metagenomes</taxon>
        <taxon>ecological metagenomes</taxon>
    </lineage>
</organism>
<dbReference type="PANTHER" id="PTHR43072">
    <property type="entry name" value="N-ACETYLTRANSFERASE"/>
    <property type="match status" value="1"/>
</dbReference>
<dbReference type="PANTHER" id="PTHR43072:SF51">
    <property type="entry name" value="ABC SUPERFAMILY TRANSPORT PROTEIN"/>
    <property type="match status" value="1"/>
</dbReference>
<evidence type="ECO:0000256" key="1">
    <source>
        <dbReference type="ARBA" id="ARBA00022679"/>
    </source>
</evidence>
<protein>
    <submittedName>
        <fullName evidence="4">Acetyltransferase YpeA</fullName>
        <ecNumber evidence="4">2.3.1.-</ecNumber>
    </submittedName>
</protein>
<accession>A0A644TE31</accession>
<dbReference type="InterPro" id="IPR000182">
    <property type="entry name" value="GNAT_dom"/>
</dbReference>
<comment type="caution">
    <text evidence="4">The sequence shown here is derived from an EMBL/GenBank/DDBJ whole genome shotgun (WGS) entry which is preliminary data.</text>
</comment>
<sequence>MTIADYESVVSLWKSTSGMGLNSLDDSKEGIKKYLDRNPATCFVAKENKRLLGVILSGHDGRRGFIYHAAVVKEEREKGIGRALVERAIEALKKEGICKVALVVYGRNETGNKFWEKIGFGKREDLIYRDRVITEKKMERIDT</sequence>
<dbReference type="GO" id="GO:0016747">
    <property type="term" value="F:acyltransferase activity, transferring groups other than amino-acyl groups"/>
    <property type="evidence" value="ECO:0007669"/>
    <property type="project" value="InterPro"/>
</dbReference>
<dbReference type="PROSITE" id="PS51186">
    <property type="entry name" value="GNAT"/>
    <property type="match status" value="1"/>
</dbReference>
<name>A0A644TE31_9ZZZZ</name>
<evidence type="ECO:0000313" key="4">
    <source>
        <dbReference type="EMBL" id="MPL64707.1"/>
    </source>
</evidence>
<dbReference type="CDD" id="cd04301">
    <property type="entry name" value="NAT_SF"/>
    <property type="match status" value="1"/>
</dbReference>
<dbReference type="AlphaFoldDB" id="A0A644TE31"/>
<keyword evidence="1 4" id="KW-0808">Transferase</keyword>
<evidence type="ECO:0000256" key="2">
    <source>
        <dbReference type="ARBA" id="ARBA00023315"/>
    </source>
</evidence>
<keyword evidence="2 4" id="KW-0012">Acyltransferase</keyword>
<reference evidence="4" key="1">
    <citation type="submission" date="2019-08" db="EMBL/GenBank/DDBJ databases">
        <authorList>
            <person name="Kucharzyk K."/>
            <person name="Murdoch R.W."/>
            <person name="Higgins S."/>
            <person name="Loffler F."/>
        </authorList>
    </citation>
    <scope>NUCLEOTIDE SEQUENCE</scope>
</reference>
<feature type="domain" description="N-acetyltransferase" evidence="3">
    <location>
        <begin position="1"/>
        <end position="139"/>
    </location>
</feature>
<dbReference type="Pfam" id="PF00583">
    <property type="entry name" value="Acetyltransf_1"/>
    <property type="match status" value="1"/>
</dbReference>
<dbReference type="EC" id="2.3.1.-" evidence="4"/>
<proteinExistence type="predicted"/>
<dbReference type="EMBL" id="VSSQ01000025">
    <property type="protein sequence ID" value="MPL64707.1"/>
    <property type="molecule type" value="Genomic_DNA"/>
</dbReference>
<evidence type="ECO:0000259" key="3">
    <source>
        <dbReference type="PROSITE" id="PS51186"/>
    </source>
</evidence>
<dbReference type="InterPro" id="IPR016181">
    <property type="entry name" value="Acyl_CoA_acyltransferase"/>
</dbReference>
<dbReference type="SUPFAM" id="SSF55729">
    <property type="entry name" value="Acyl-CoA N-acyltransferases (Nat)"/>
    <property type="match status" value="1"/>
</dbReference>
<dbReference type="Gene3D" id="3.40.630.30">
    <property type="match status" value="1"/>
</dbReference>